<dbReference type="InterPro" id="IPR006311">
    <property type="entry name" value="TAT_signal"/>
</dbReference>
<keyword evidence="3" id="KW-1185">Reference proteome</keyword>
<accession>A0ABN1TGQ8</accession>
<evidence type="ECO:0000313" key="2">
    <source>
        <dbReference type="EMBL" id="GAA1083352.1"/>
    </source>
</evidence>
<dbReference type="PROSITE" id="PS51257">
    <property type="entry name" value="PROKAR_LIPOPROTEIN"/>
    <property type="match status" value="1"/>
</dbReference>
<evidence type="ECO:0000256" key="1">
    <source>
        <dbReference type="SAM" id="MobiDB-lite"/>
    </source>
</evidence>
<reference evidence="2 3" key="1">
    <citation type="journal article" date="2019" name="Int. J. Syst. Evol. Microbiol.">
        <title>The Global Catalogue of Microorganisms (GCM) 10K type strain sequencing project: providing services to taxonomists for standard genome sequencing and annotation.</title>
        <authorList>
            <consortium name="The Broad Institute Genomics Platform"/>
            <consortium name="The Broad Institute Genome Sequencing Center for Infectious Disease"/>
            <person name="Wu L."/>
            <person name="Ma J."/>
        </authorList>
    </citation>
    <scope>NUCLEOTIDE SEQUENCE [LARGE SCALE GENOMIC DNA]</scope>
    <source>
        <strain evidence="2 3">JCM 13002</strain>
    </source>
</reference>
<feature type="region of interest" description="Disordered" evidence="1">
    <location>
        <begin position="36"/>
        <end position="80"/>
    </location>
</feature>
<dbReference type="PROSITE" id="PS51318">
    <property type="entry name" value="TAT"/>
    <property type="match status" value="1"/>
</dbReference>
<comment type="caution">
    <text evidence="2">The sequence shown here is derived from an EMBL/GenBank/DDBJ whole genome shotgun (WGS) entry which is preliminary data.</text>
</comment>
<dbReference type="Proteomes" id="UP001499987">
    <property type="component" value="Unassembled WGS sequence"/>
</dbReference>
<proteinExistence type="predicted"/>
<feature type="compositionally biased region" description="Low complexity" evidence="1">
    <location>
        <begin position="36"/>
        <end position="68"/>
    </location>
</feature>
<evidence type="ECO:0000313" key="3">
    <source>
        <dbReference type="Proteomes" id="UP001499987"/>
    </source>
</evidence>
<organism evidence="2 3">
    <name type="scientific">Kitasatospora arboriphila</name>
    <dbReference type="NCBI Taxonomy" id="258052"/>
    <lineage>
        <taxon>Bacteria</taxon>
        <taxon>Bacillati</taxon>
        <taxon>Actinomycetota</taxon>
        <taxon>Actinomycetes</taxon>
        <taxon>Kitasatosporales</taxon>
        <taxon>Streptomycetaceae</taxon>
        <taxon>Kitasatospora</taxon>
    </lineage>
</organism>
<name>A0ABN1TGQ8_9ACTN</name>
<dbReference type="EMBL" id="BAAALD010000022">
    <property type="protein sequence ID" value="GAA1083352.1"/>
    <property type="molecule type" value="Genomic_DNA"/>
</dbReference>
<sequence>MSAENPRPSPQAFQVPRRAVLLGLAGVVLGACSSRTGTAAGSASPPAPATSSPPATSPAASSAALPATMPWQPGPGEIDPDVKLRATQLVEALGAWPAGGQGLAAARDRVRALGLDPTLADQAGPLLGTAPQAVLQVVNAQWGGHLTDSASVMVPCRQWTTEGSGGTTVDVRLVRAQPRWNVTALHPAEPAPPAATLSDAAQRVLAEPRIQLPPAAVADVRGGGVHESVLASMLTLAGRYSYAVTVLRSGHPIDVFGTSRPSDHPPGRAFDVWRIDGHEVVDPATPHDLVDGFMRAAAASGSYNVGGPRQLSGGTAPNQFFTDDAHHDHVHVGFRS</sequence>
<dbReference type="RefSeq" id="WP_344623927.1">
    <property type="nucleotide sequence ID" value="NZ_BAAALD010000022.1"/>
</dbReference>
<gene>
    <name evidence="2" type="ORF">GCM10009663_28220</name>
</gene>
<protein>
    <submittedName>
        <fullName evidence="2">Uncharacterized protein</fullName>
    </submittedName>
</protein>